<sequence length="217" mass="23257">MTAPKPIILLISLAHRDFQDEMYASLFDALSASAQVKRAKTGPAAIQHLLGGNNSNNNIPVPSTVIITDEGLTQRRHADVLRKLNEYAQSGGRVIVGLHFPSFTLMNAFDRFFGDGFGLPWTHGTYYRTVCTLNPDCVWPVPRDAALPGPFSVKALHVKGARPEERLLVPAPGQPLDAEPGQAAIACARIGSGSLVYCGDVNVEVGSVRLVLALCGV</sequence>
<protein>
    <recommendedName>
        <fullName evidence="3">ThuA-like domain-containing protein</fullName>
    </recommendedName>
</protein>
<reference evidence="1 2" key="1">
    <citation type="submission" date="2018-02" db="EMBL/GenBank/DDBJ databases">
        <title>The genomes of Aspergillus section Nigri reveals drivers in fungal speciation.</title>
        <authorList>
            <consortium name="DOE Joint Genome Institute"/>
            <person name="Vesth T.C."/>
            <person name="Nybo J."/>
            <person name="Theobald S."/>
            <person name="Brandl J."/>
            <person name="Frisvad J.C."/>
            <person name="Nielsen K.F."/>
            <person name="Lyhne E.K."/>
            <person name="Kogle M.E."/>
            <person name="Kuo A."/>
            <person name="Riley R."/>
            <person name="Clum A."/>
            <person name="Nolan M."/>
            <person name="Lipzen A."/>
            <person name="Salamov A."/>
            <person name="Henrissat B."/>
            <person name="Wiebenga A."/>
            <person name="De vries R.P."/>
            <person name="Grigoriev I.V."/>
            <person name="Mortensen U.H."/>
            <person name="Andersen M.R."/>
            <person name="Baker S.E."/>
        </authorList>
    </citation>
    <scope>NUCLEOTIDE SEQUENCE [LARGE SCALE GENOMIC DNA]</scope>
    <source>
        <strain evidence="1 2">CBS 101889</strain>
    </source>
</reference>
<dbReference type="Proteomes" id="UP000248961">
    <property type="component" value="Unassembled WGS sequence"/>
</dbReference>
<dbReference type="AlphaFoldDB" id="A0A395I6E2"/>
<keyword evidence="2" id="KW-1185">Reference proteome</keyword>
<proteinExistence type="predicted"/>
<accession>A0A395I6E2</accession>
<dbReference type="GeneID" id="37195327"/>
<dbReference type="STRING" id="1450537.A0A395I6E2"/>
<dbReference type="RefSeq" id="XP_025552998.1">
    <property type="nucleotide sequence ID" value="XM_025691038.1"/>
</dbReference>
<evidence type="ECO:0000313" key="2">
    <source>
        <dbReference type="Proteomes" id="UP000248961"/>
    </source>
</evidence>
<evidence type="ECO:0008006" key="3">
    <source>
        <dbReference type="Google" id="ProtNLM"/>
    </source>
</evidence>
<evidence type="ECO:0000313" key="1">
    <source>
        <dbReference type="EMBL" id="RAL13844.1"/>
    </source>
</evidence>
<name>A0A395I6E2_ASPHC</name>
<organism evidence="1 2">
    <name type="scientific">Aspergillus homomorphus (strain CBS 101889)</name>
    <dbReference type="NCBI Taxonomy" id="1450537"/>
    <lineage>
        <taxon>Eukaryota</taxon>
        <taxon>Fungi</taxon>
        <taxon>Dikarya</taxon>
        <taxon>Ascomycota</taxon>
        <taxon>Pezizomycotina</taxon>
        <taxon>Eurotiomycetes</taxon>
        <taxon>Eurotiomycetidae</taxon>
        <taxon>Eurotiales</taxon>
        <taxon>Aspergillaceae</taxon>
        <taxon>Aspergillus</taxon>
        <taxon>Aspergillus subgen. Circumdati</taxon>
    </lineage>
</organism>
<dbReference type="VEuPathDB" id="FungiDB:BO97DRAFT_27794"/>
<dbReference type="EMBL" id="KZ824277">
    <property type="protein sequence ID" value="RAL13844.1"/>
    <property type="molecule type" value="Genomic_DNA"/>
</dbReference>
<gene>
    <name evidence="1" type="ORF">BO97DRAFT_27794</name>
</gene>
<dbReference type="OrthoDB" id="245563at2759"/>